<protein>
    <submittedName>
        <fullName evidence="1">Uncharacterized protein</fullName>
    </submittedName>
</protein>
<reference evidence="1" key="2">
    <citation type="submission" date="2015-06" db="UniProtKB">
        <authorList>
            <consortium name="EnsemblPlants"/>
        </authorList>
    </citation>
    <scope>IDENTIFICATION</scope>
</reference>
<keyword evidence="2" id="KW-1185">Reference proteome</keyword>
<reference evidence="2" key="1">
    <citation type="submission" date="2013-06" db="EMBL/GenBank/DDBJ databases">
        <authorList>
            <person name="Zhao Q."/>
        </authorList>
    </citation>
    <scope>NUCLEOTIDE SEQUENCE</scope>
    <source>
        <strain evidence="2">cv. W1943</strain>
    </source>
</reference>
<evidence type="ECO:0000313" key="2">
    <source>
        <dbReference type="Proteomes" id="UP000008022"/>
    </source>
</evidence>
<organism evidence="1 2">
    <name type="scientific">Oryza rufipogon</name>
    <name type="common">Brownbeard rice</name>
    <name type="synonym">Asian wild rice</name>
    <dbReference type="NCBI Taxonomy" id="4529"/>
    <lineage>
        <taxon>Eukaryota</taxon>
        <taxon>Viridiplantae</taxon>
        <taxon>Streptophyta</taxon>
        <taxon>Embryophyta</taxon>
        <taxon>Tracheophyta</taxon>
        <taxon>Spermatophyta</taxon>
        <taxon>Magnoliopsida</taxon>
        <taxon>Liliopsida</taxon>
        <taxon>Poales</taxon>
        <taxon>Poaceae</taxon>
        <taxon>BOP clade</taxon>
        <taxon>Oryzoideae</taxon>
        <taxon>Oryzeae</taxon>
        <taxon>Oryzinae</taxon>
        <taxon>Oryza</taxon>
    </lineage>
</organism>
<dbReference type="Gramene" id="ORUFI01G27410.2">
    <property type="protein sequence ID" value="ORUFI01G27410.2"/>
    <property type="gene ID" value="ORUFI01G27410"/>
</dbReference>
<dbReference type="HOGENOM" id="CLU_2853533_0_0_1"/>
<name>A0A0E0MZZ0_ORYRU</name>
<sequence>MFSRFRSSISSPIFIGLVGRLPPSRGPATEQSSDIPLQIPQADGTNNIMDDAFCTYVFARWIASNENNGRDKDVK</sequence>
<dbReference type="EnsemblPlants" id="ORUFI01G27410.2">
    <property type="protein sequence ID" value="ORUFI01G27410.2"/>
    <property type="gene ID" value="ORUFI01G27410"/>
</dbReference>
<evidence type="ECO:0000313" key="1">
    <source>
        <dbReference type="EnsemblPlants" id="ORUFI01G27410.2"/>
    </source>
</evidence>
<accession>A0A0E0MZZ0</accession>
<dbReference type="Proteomes" id="UP000008022">
    <property type="component" value="Unassembled WGS sequence"/>
</dbReference>
<proteinExistence type="predicted"/>
<dbReference type="AlphaFoldDB" id="A0A0E0MZZ0"/>